<protein>
    <submittedName>
        <fullName evidence="3">Neuropeptide</fullName>
    </submittedName>
</protein>
<dbReference type="Proteomes" id="UP000095282">
    <property type="component" value="Unplaced"/>
</dbReference>
<reference evidence="3" key="1">
    <citation type="submission" date="2016-11" db="UniProtKB">
        <authorList>
            <consortium name="WormBaseParasite"/>
        </authorList>
    </citation>
    <scope>IDENTIFICATION</scope>
</reference>
<dbReference type="WBParaSite" id="Csp11.Scaffold617.g6047.t1">
    <property type="protein sequence ID" value="Csp11.Scaffold617.g6047.t1"/>
    <property type="gene ID" value="Csp11.Scaffold617.g6047"/>
</dbReference>
<name>A0A1I7THR2_9PELO</name>
<evidence type="ECO:0000256" key="1">
    <source>
        <dbReference type="SAM" id="SignalP"/>
    </source>
</evidence>
<feature type="signal peptide" evidence="1">
    <location>
        <begin position="1"/>
        <end position="20"/>
    </location>
</feature>
<dbReference type="AlphaFoldDB" id="A0A1I7THR2"/>
<evidence type="ECO:0000313" key="3">
    <source>
        <dbReference type="WBParaSite" id="Csp11.Scaffold617.g6047.t1"/>
    </source>
</evidence>
<proteinExistence type="predicted"/>
<dbReference type="eggNOG" id="ENOG502TIYE">
    <property type="taxonomic scope" value="Eukaryota"/>
</dbReference>
<organism evidence="2 3">
    <name type="scientific">Caenorhabditis tropicalis</name>
    <dbReference type="NCBI Taxonomy" id="1561998"/>
    <lineage>
        <taxon>Eukaryota</taxon>
        <taxon>Metazoa</taxon>
        <taxon>Ecdysozoa</taxon>
        <taxon>Nematoda</taxon>
        <taxon>Chromadorea</taxon>
        <taxon>Rhabditida</taxon>
        <taxon>Rhabditina</taxon>
        <taxon>Rhabditomorpha</taxon>
        <taxon>Rhabditoidea</taxon>
        <taxon>Rhabditidae</taxon>
        <taxon>Peloderinae</taxon>
        <taxon>Caenorhabditis</taxon>
    </lineage>
</organism>
<keyword evidence="2" id="KW-1185">Reference proteome</keyword>
<keyword evidence="1" id="KW-0732">Signal</keyword>
<sequence length="79" mass="9339">MRAWLIIALLTIFFIKSAECQVKRSSMGGSAFGSLDRIPLSYLRKFYRQKTTKRDENEFMDSPRDSQMGYRSISFWPLY</sequence>
<accession>A0A1I7THR2</accession>
<evidence type="ECO:0000313" key="2">
    <source>
        <dbReference type="Proteomes" id="UP000095282"/>
    </source>
</evidence>
<feature type="chain" id="PRO_5009307538" evidence="1">
    <location>
        <begin position="21"/>
        <end position="79"/>
    </location>
</feature>